<evidence type="ECO:0008006" key="4">
    <source>
        <dbReference type="Google" id="ProtNLM"/>
    </source>
</evidence>
<feature type="signal peptide" evidence="1">
    <location>
        <begin position="1"/>
        <end position="24"/>
    </location>
</feature>
<evidence type="ECO:0000256" key="1">
    <source>
        <dbReference type="SAM" id="SignalP"/>
    </source>
</evidence>
<organism evidence="2 3">
    <name type="scientific">Rhododendron griersonianum</name>
    <dbReference type="NCBI Taxonomy" id="479676"/>
    <lineage>
        <taxon>Eukaryota</taxon>
        <taxon>Viridiplantae</taxon>
        <taxon>Streptophyta</taxon>
        <taxon>Embryophyta</taxon>
        <taxon>Tracheophyta</taxon>
        <taxon>Spermatophyta</taxon>
        <taxon>Magnoliopsida</taxon>
        <taxon>eudicotyledons</taxon>
        <taxon>Gunneridae</taxon>
        <taxon>Pentapetalae</taxon>
        <taxon>asterids</taxon>
        <taxon>Ericales</taxon>
        <taxon>Ericaceae</taxon>
        <taxon>Ericoideae</taxon>
        <taxon>Rhodoreae</taxon>
        <taxon>Rhododendron</taxon>
    </lineage>
</organism>
<protein>
    <recommendedName>
        <fullName evidence="4">S-protein homolog</fullName>
    </recommendedName>
</protein>
<sequence>MPTQKLVFLFCLLIISFFSAPSLALSVAGGSSCSDVVFPDNQDFASCTDLPNLDSFFHWTYTPSSSTLHIAYRHSQVSSSTVGCMGNQSHLERHDWNSSHRSIPKARWNRCSLHVMTSR</sequence>
<dbReference type="PROSITE" id="PS51257">
    <property type="entry name" value="PROKAR_LIPOPROTEIN"/>
    <property type="match status" value="1"/>
</dbReference>
<accession>A0AAV6LAU4</accession>
<keyword evidence="1" id="KW-0732">Signal</keyword>
<dbReference type="AlphaFoldDB" id="A0AAV6LAU4"/>
<reference evidence="2" key="1">
    <citation type="submission" date="2020-08" db="EMBL/GenBank/DDBJ databases">
        <title>Plant Genome Project.</title>
        <authorList>
            <person name="Zhang R.-G."/>
        </authorList>
    </citation>
    <scope>NUCLEOTIDE SEQUENCE</scope>
    <source>
        <strain evidence="2">WSP0</strain>
        <tissue evidence="2">Leaf</tissue>
    </source>
</reference>
<dbReference type="Proteomes" id="UP000823749">
    <property type="component" value="Chromosome 2"/>
</dbReference>
<feature type="chain" id="PRO_5043955610" description="S-protein homolog" evidence="1">
    <location>
        <begin position="25"/>
        <end position="119"/>
    </location>
</feature>
<evidence type="ECO:0000313" key="3">
    <source>
        <dbReference type="Proteomes" id="UP000823749"/>
    </source>
</evidence>
<gene>
    <name evidence="2" type="ORF">RHGRI_004306</name>
</gene>
<evidence type="ECO:0000313" key="2">
    <source>
        <dbReference type="EMBL" id="KAG5561234.1"/>
    </source>
</evidence>
<keyword evidence="3" id="KW-1185">Reference proteome</keyword>
<proteinExistence type="predicted"/>
<comment type="caution">
    <text evidence="2">The sequence shown here is derived from an EMBL/GenBank/DDBJ whole genome shotgun (WGS) entry which is preliminary data.</text>
</comment>
<dbReference type="EMBL" id="JACTNZ010000002">
    <property type="protein sequence ID" value="KAG5561234.1"/>
    <property type="molecule type" value="Genomic_DNA"/>
</dbReference>
<name>A0AAV6LAU4_9ERIC</name>